<feature type="compositionally biased region" description="Polar residues" evidence="1">
    <location>
        <begin position="1"/>
        <end position="11"/>
    </location>
</feature>
<feature type="compositionally biased region" description="Basic and acidic residues" evidence="1">
    <location>
        <begin position="116"/>
        <end position="137"/>
    </location>
</feature>
<dbReference type="EMBL" id="JAKWFO010000008">
    <property type="protein sequence ID" value="KAI9633943.1"/>
    <property type="molecule type" value="Genomic_DNA"/>
</dbReference>
<feature type="region of interest" description="Disordered" evidence="1">
    <location>
        <begin position="1"/>
        <end position="97"/>
    </location>
</feature>
<protein>
    <submittedName>
        <fullName evidence="2">Uncharacterized protein</fullName>
    </submittedName>
</protein>
<dbReference type="InterPro" id="IPR024388">
    <property type="entry name" value="Ribosomal_mL58"/>
</dbReference>
<dbReference type="GeneID" id="77729392"/>
<dbReference type="AlphaFoldDB" id="A0AA38LSX6"/>
<comment type="caution">
    <text evidence="2">The sequence shown here is derived from an EMBL/GenBank/DDBJ whole genome shotgun (WGS) entry which is preliminary data.</text>
</comment>
<proteinExistence type="predicted"/>
<feature type="compositionally biased region" description="Low complexity" evidence="1">
    <location>
        <begin position="62"/>
        <end position="81"/>
    </location>
</feature>
<accession>A0AA38LSX6</accession>
<keyword evidence="3" id="KW-1185">Reference proteome</keyword>
<evidence type="ECO:0000313" key="2">
    <source>
        <dbReference type="EMBL" id="KAI9633943.1"/>
    </source>
</evidence>
<dbReference type="PANTHER" id="PTHR28266:SF1">
    <property type="entry name" value="LARGE RIBOSOMAL SUBUNIT PROTEIN ML58"/>
    <property type="match status" value="1"/>
</dbReference>
<feature type="region of interest" description="Disordered" evidence="1">
    <location>
        <begin position="115"/>
        <end position="137"/>
    </location>
</feature>
<feature type="compositionally biased region" description="Basic and acidic residues" evidence="1">
    <location>
        <begin position="183"/>
        <end position="192"/>
    </location>
</feature>
<dbReference type="PANTHER" id="PTHR28266">
    <property type="entry name" value="54S RIBOSOMAL PROTEIN L20, MITOCHONDRIAL"/>
    <property type="match status" value="1"/>
</dbReference>
<dbReference type="RefSeq" id="XP_052943720.1">
    <property type="nucleotide sequence ID" value="XM_053090187.1"/>
</dbReference>
<sequence>MSSCLASSSRTVARAIPSRTAQPILQKRTVLHNARPPRTPILPSPHQPKIRSPTPGTSTPQAHPDSSHPIPPISSSSLADSGLTFHHAPPPSAPSYTTGAVPPFLQWIGGQSVHLTGEEAAPRRKERRGDGKEPKWDQGVKADIIDMRQRGMSRKEIAKSLSLPAHHEQRISRVAPLSPMQQTEKDEALEEQKSTWGFNKRLARAKRDKRRELW</sequence>
<gene>
    <name evidence="2" type="ORF">MKK02DRAFT_38614</name>
</gene>
<feature type="region of interest" description="Disordered" evidence="1">
    <location>
        <begin position="158"/>
        <end position="192"/>
    </location>
</feature>
<feature type="compositionally biased region" description="Pro residues" evidence="1">
    <location>
        <begin position="37"/>
        <end position="46"/>
    </location>
</feature>
<reference evidence="2" key="1">
    <citation type="journal article" date="2022" name="G3 (Bethesda)">
        <title>High quality genome of the basidiomycete yeast Dioszegia hungarica PDD-24b-2 isolated from cloud water.</title>
        <authorList>
            <person name="Jarrige D."/>
            <person name="Haridas S."/>
            <person name="Bleykasten-Grosshans C."/>
            <person name="Joly M."/>
            <person name="Nadalig T."/>
            <person name="Sancelme M."/>
            <person name="Vuilleumier S."/>
            <person name="Grigoriev I.V."/>
            <person name="Amato P."/>
            <person name="Bringel F."/>
        </authorList>
    </citation>
    <scope>NUCLEOTIDE SEQUENCE</scope>
    <source>
        <strain evidence="2">PDD-24b-2</strain>
    </source>
</reference>
<organism evidence="2 3">
    <name type="scientific">Dioszegia hungarica</name>
    <dbReference type="NCBI Taxonomy" id="4972"/>
    <lineage>
        <taxon>Eukaryota</taxon>
        <taxon>Fungi</taxon>
        <taxon>Dikarya</taxon>
        <taxon>Basidiomycota</taxon>
        <taxon>Agaricomycotina</taxon>
        <taxon>Tremellomycetes</taxon>
        <taxon>Tremellales</taxon>
        <taxon>Bulleribasidiaceae</taxon>
        <taxon>Dioszegia</taxon>
    </lineage>
</organism>
<evidence type="ECO:0000256" key="1">
    <source>
        <dbReference type="SAM" id="MobiDB-lite"/>
    </source>
</evidence>
<name>A0AA38LSX6_9TREE</name>
<dbReference type="Proteomes" id="UP001164286">
    <property type="component" value="Unassembled WGS sequence"/>
</dbReference>
<evidence type="ECO:0000313" key="3">
    <source>
        <dbReference type="Proteomes" id="UP001164286"/>
    </source>
</evidence>